<keyword evidence="1" id="KW-0812">Transmembrane</keyword>
<dbReference type="GO" id="GO:0003677">
    <property type="term" value="F:DNA binding"/>
    <property type="evidence" value="ECO:0007669"/>
    <property type="project" value="UniProtKB-KW"/>
</dbReference>
<dbReference type="EMBL" id="JRNT01000007">
    <property type="protein sequence ID" value="KGF47683.1"/>
    <property type="molecule type" value="Genomic_DNA"/>
</dbReference>
<protein>
    <submittedName>
        <fullName evidence="3">DNA-binding protein</fullName>
    </submittedName>
</protein>
<feature type="transmembrane region" description="Helical" evidence="1">
    <location>
        <begin position="94"/>
        <end position="118"/>
    </location>
</feature>
<feature type="transmembrane region" description="Helical" evidence="1">
    <location>
        <begin position="124"/>
        <end position="142"/>
    </location>
</feature>
<dbReference type="PANTHER" id="PTHR11603">
    <property type="entry name" value="AAA FAMILY ATPASE"/>
    <property type="match status" value="1"/>
</dbReference>
<evidence type="ECO:0000259" key="2">
    <source>
        <dbReference type="SMART" id="SM00670"/>
    </source>
</evidence>
<dbReference type="InterPro" id="IPR002716">
    <property type="entry name" value="PIN_dom"/>
</dbReference>
<comment type="caution">
    <text evidence="3">The sequence shown here is derived from an EMBL/GenBank/DDBJ whole genome shotgun (WGS) entry which is preliminary data.</text>
</comment>
<feature type="transmembrane region" description="Helical" evidence="1">
    <location>
        <begin position="6"/>
        <end position="25"/>
    </location>
</feature>
<dbReference type="Proteomes" id="UP000029628">
    <property type="component" value="Unassembled WGS sequence"/>
</dbReference>
<evidence type="ECO:0000256" key="1">
    <source>
        <dbReference type="SAM" id="Phobius"/>
    </source>
</evidence>
<keyword evidence="3" id="KW-0238">DNA-binding</keyword>
<organism evidence="3 4">
    <name type="scientific">Veillonella montpellierensis DNF00314</name>
    <dbReference type="NCBI Taxonomy" id="1401067"/>
    <lineage>
        <taxon>Bacteria</taxon>
        <taxon>Bacillati</taxon>
        <taxon>Bacillota</taxon>
        <taxon>Negativicutes</taxon>
        <taxon>Veillonellales</taxon>
        <taxon>Veillonellaceae</taxon>
        <taxon>Veillonella</taxon>
    </lineage>
</organism>
<dbReference type="Gene3D" id="3.40.50.1010">
    <property type="entry name" value="5'-nuclease"/>
    <property type="match status" value="1"/>
</dbReference>
<name>A0A096AKR1_9FIRM</name>
<accession>A0A096AKR1</accession>
<dbReference type="PANTHER" id="PTHR11603:SF147">
    <property type="entry name" value="MEMBRANE PROTEIN"/>
    <property type="match status" value="1"/>
</dbReference>
<dbReference type="InterPro" id="IPR029060">
    <property type="entry name" value="PIN-like_dom_sf"/>
</dbReference>
<keyword evidence="1" id="KW-0472">Membrane</keyword>
<dbReference type="SUPFAM" id="SSF88723">
    <property type="entry name" value="PIN domain-like"/>
    <property type="match status" value="1"/>
</dbReference>
<gene>
    <name evidence="3" type="ORF">HMPREF0872_02960</name>
</gene>
<feature type="transmembrane region" description="Helical" evidence="1">
    <location>
        <begin position="37"/>
        <end position="56"/>
    </location>
</feature>
<evidence type="ECO:0000313" key="3">
    <source>
        <dbReference type="EMBL" id="KGF47683.1"/>
    </source>
</evidence>
<evidence type="ECO:0000313" key="4">
    <source>
        <dbReference type="Proteomes" id="UP000029628"/>
    </source>
</evidence>
<sequence length="385" mass="42265">MLFNLLRYVIAILIGIMGFMVVDSVMPMLSPIIAMKFLNFGILGVSAVKIIAILLGGVIGGIIGYIVSASILLQGLHISKILERILSRIPSKDLIAGAIGLLFGLIIANLIGVAFYRVPFVGPYIPIVLSAILGYLGVKLMVQKGPTLYSTWIENKNAHKTRELTVTDELLKGSAKKRFTAQTVAKLIDTSVIIDGRIKELCKTGFIEGPLVIPVFVLEELQLIADSSDSLKRTRGRRGLDMLREMQELNIIDIIIINDDYPEIQEVDTKLMRLALDKHLKLLTTDFNLNKVASLQGIHVLNLNELANAMKSSLVSGEWIRVDIIKAGKEDNQGIAYLDDGTMIVIEDGGPYIHQSIDVMVTSILQTNAGKMIFARVDGQKDSNN</sequence>
<dbReference type="SMART" id="SM00670">
    <property type="entry name" value="PINc"/>
    <property type="match status" value="1"/>
</dbReference>
<dbReference type="AlphaFoldDB" id="A0A096AKR1"/>
<dbReference type="Pfam" id="PF01850">
    <property type="entry name" value="PIN"/>
    <property type="match status" value="1"/>
</dbReference>
<dbReference type="CDD" id="cd09877">
    <property type="entry name" value="PIN_YacL-like"/>
    <property type="match status" value="1"/>
</dbReference>
<reference evidence="3 4" key="1">
    <citation type="submission" date="2014-07" db="EMBL/GenBank/DDBJ databases">
        <authorList>
            <person name="McCorrison J."/>
            <person name="Sanka R."/>
            <person name="Torralba M."/>
            <person name="Gillis M."/>
            <person name="Haft D.H."/>
            <person name="Methe B."/>
            <person name="Sutton G."/>
            <person name="Nelson K.E."/>
        </authorList>
    </citation>
    <scope>NUCLEOTIDE SEQUENCE [LARGE SCALE GENOMIC DNA]</scope>
    <source>
        <strain evidence="3 4">DNF00314</strain>
    </source>
</reference>
<dbReference type="InterPro" id="IPR052041">
    <property type="entry name" value="Nucleic_acid_metab_PIN/TRAM"/>
</dbReference>
<keyword evidence="1" id="KW-1133">Transmembrane helix</keyword>
<dbReference type="eggNOG" id="COG4956">
    <property type="taxonomic scope" value="Bacteria"/>
</dbReference>
<proteinExistence type="predicted"/>
<keyword evidence="4" id="KW-1185">Reference proteome</keyword>
<feature type="domain" description="PIN" evidence="2">
    <location>
        <begin position="184"/>
        <end position="291"/>
    </location>
</feature>
<dbReference type="RefSeq" id="WP_028257069.1">
    <property type="nucleotide sequence ID" value="NZ_JRNT01000007.1"/>
</dbReference>